<dbReference type="InterPro" id="IPR038718">
    <property type="entry name" value="SNF2-like_sf"/>
</dbReference>
<keyword evidence="6" id="KW-0347">Helicase</keyword>
<dbReference type="Pfam" id="PF00271">
    <property type="entry name" value="Helicase_C"/>
    <property type="match status" value="1"/>
</dbReference>
<keyword evidence="16" id="KW-1185">Reference proteome</keyword>
<dbReference type="PROSITE" id="PS51192">
    <property type="entry name" value="HELICASE_ATP_BIND_1"/>
    <property type="match status" value="1"/>
</dbReference>
<dbReference type="GO" id="GO:0003677">
    <property type="term" value="F:DNA binding"/>
    <property type="evidence" value="ECO:0007669"/>
    <property type="project" value="UniProtKB-KW"/>
</dbReference>
<dbReference type="InterPro" id="IPR049730">
    <property type="entry name" value="SNF2/RAD54-like_C"/>
</dbReference>
<feature type="domain" description="Helicase ATP-binding" evidence="13">
    <location>
        <begin position="410"/>
        <end position="578"/>
    </location>
</feature>
<evidence type="ECO:0000256" key="11">
    <source>
        <dbReference type="ARBA" id="ARBA00047995"/>
    </source>
</evidence>
<dbReference type="GeneID" id="80876148"/>
<dbReference type="GO" id="GO:0005524">
    <property type="term" value="F:ATP binding"/>
    <property type="evidence" value="ECO:0007669"/>
    <property type="project" value="UniProtKB-KW"/>
</dbReference>
<evidence type="ECO:0000256" key="6">
    <source>
        <dbReference type="ARBA" id="ARBA00022806"/>
    </source>
</evidence>
<comment type="similarity">
    <text evidence="2">Belongs to the SNF2/RAD54 helicase family.</text>
</comment>
<reference evidence="15 16" key="1">
    <citation type="journal article" date="2023" name="G3 (Bethesda)">
        <title>A high-quality reference genome for the fission yeast Schizosaccharomyces osmophilus.</title>
        <authorList>
            <person name="Jia G.S."/>
            <person name="Zhang W.C."/>
            <person name="Liang Y."/>
            <person name="Liu X.H."/>
            <person name="Rhind N."/>
            <person name="Pidoux A."/>
            <person name="Brysch-Herzberg M."/>
            <person name="Du L.L."/>
        </authorList>
    </citation>
    <scope>NUCLEOTIDE SEQUENCE [LARGE SCALE GENOMIC DNA]</scope>
    <source>
        <strain evidence="15 16">CBS 15793</strain>
    </source>
</reference>
<evidence type="ECO:0000256" key="4">
    <source>
        <dbReference type="ARBA" id="ARBA00022741"/>
    </source>
</evidence>
<dbReference type="EMBL" id="CP115612">
    <property type="protein sequence ID" value="WBW73802.1"/>
    <property type="molecule type" value="Genomic_DNA"/>
</dbReference>
<dbReference type="InterPro" id="IPR014001">
    <property type="entry name" value="Helicase_ATP-bd"/>
</dbReference>
<evidence type="ECO:0000256" key="2">
    <source>
        <dbReference type="ARBA" id="ARBA00007025"/>
    </source>
</evidence>
<protein>
    <recommendedName>
        <fullName evidence="3">DNA helicase</fullName>
        <ecNumber evidence="3">3.6.4.12</ecNumber>
    </recommendedName>
</protein>
<dbReference type="InterPro" id="IPR027417">
    <property type="entry name" value="P-loop_NTPase"/>
</dbReference>
<evidence type="ECO:0000256" key="9">
    <source>
        <dbReference type="ARBA" id="ARBA00023125"/>
    </source>
</evidence>
<evidence type="ECO:0000256" key="10">
    <source>
        <dbReference type="ARBA" id="ARBA00023242"/>
    </source>
</evidence>
<evidence type="ECO:0000256" key="5">
    <source>
        <dbReference type="ARBA" id="ARBA00022801"/>
    </source>
</evidence>
<dbReference type="PROSITE" id="PS51194">
    <property type="entry name" value="HELICASE_CTER"/>
    <property type="match status" value="1"/>
</dbReference>
<keyword evidence="4" id="KW-0547">Nucleotide-binding</keyword>
<keyword evidence="5" id="KW-0378">Hydrolase</keyword>
<gene>
    <name evidence="15" type="primary">fft3</name>
    <name evidence="15" type="ORF">SOMG_02668</name>
</gene>
<dbReference type="KEGG" id="som:SOMG_02668"/>
<accession>A0AAF0AWK7</accession>
<proteinExistence type="inferred from homology"/>
<dbReference type="GO" id="GO:0016787">
    <property type="term" value="F:hydrolase activity"/>
    <property type="evidence" value="ECO:0007669"/>
    <property type="project" value="UniProtKB-KW"/>
</dbReference>
<sequence>MDGKRKVDHAENGHYEDLPYDTKRKPVFPPFIADSLSEASEKTNESGGDINARLQILSEMSKRVQSTTPLSNLEGYKQSGNIAPGLAAPGIPTAESFLPPSFPGTVPPVPSVNPYAPPFANPQIPYGEMPNFLDAQSFNMQPPYPGMIGTMPSYADEEEDASDSLPLSLSSQSLVSQAPPTRTSAHRPTMRERYAATSSVTNGLQFTLPISSRKTYEPEADDDSNDDMYSDDESNADRWASRIDTAALKEEVLKYINRCPTQDLADMTGCTLAESEFMVAKRPFPDLESALIVKQPRPIIPKGRRGRREKTPLGPRLVGICMEIMRGYFVVDALIRQCEQLGGKIQRGVENWGLPSTTTFEEGETSLVSFDQMKNIGTPSNAHFITEPPASFSQDASLQDYQIIGINWLYLLYELKLAGILADEMGLGKTCQTIAFFAMLMDKNVNGPHLVIAPASTMENWLREFAKFCPKLKIELYYGSQVEREEIRERINSNKDSYNVMLTTYRLAATSKADRLFLRNQKFNVCIYDEGHYLKNRASERYRHLMSIPADFRVLLTGTPLQNNLKELISLLAFILPHVFDYGLKSLDVIFTMKKSPESDFERALLSEQRVSRAKMMMAPFVLRRKKNQVLDALPKKTRIIEFCEFSEEEKKRYDEFANKQSVNNLLDENVMKTNLDTNANLAKKKSTAGFVLVQLRKLADHPMLFRIRYKDEILRMMAKEIMNEPQYKKANENYIFEDMQYMSDIELHNLCGKFTTIQPFQLKNEPWMDATKVRKLKTILENAIAKGDRVVLFSQFTQVLDILQLVMKSMSLKFLRFDGSTQVDFRQDLIDQFYADESINVFLLSTKAGGFGINLACANMVILYDVSFNPFDDLQAEDRAHRVGQKKEVTVIKFVVKNTIEEHIQRLANAKIALDATLSEKTAEKAESEETD</sequence>
<dbReference type="GO" id="GO:0005694">
    <property type="term" value="C:chromosome"/>
    <property type="evidence" value="ECO:0007669"/>
    <property type="project" value="UniProtKB-ARBA"/>
</dbReference>
<comment type="subcellular location">
    <subcellularLocation>
        <location evidence="1">Nucleus</location>
    </subcellularLocation>
</comment>
<feature type="compositionally biased region" description="Low complexity" evidence="12">
    <location>
        <begin position="163"/>
        <end position="180"/>
    </location>
</feature>
<dbReference type="Pfam" id="PF00176">
    <property type="entry name" value="SNF2-rel_dom"/>
    <property type="match status" value="1"/>
</dbReference>
<dbReference type="Gene3D" id="3.40.50.300">
    <property type="entry name" value="P-loop containing nucleotide triphosphate hydrolases"/>
    <property type="match status" value="1"/>
</dbReference>
<evidence type="ECO:0000259" key="13">
    <source>
        <dbReference type="PROSITE" id="PS51192"/>
    </source>
</evidence>
<evidence type="ECO:0000256" key="7">
    <source>
        <dbReference type="ARBA" id="ARBA00022840"/>
    </source>
</evidence>
<dbReference type="GO" id="GO:0140658">
    <property type="term" value="F:ATP-dependent chromatin remodeler activity"/>
    <property type="evidence" value="ECO:0007669"/>
    <property type="project" value="UniProtKB-ARBA"/>
</dbReference>
<evidence type="ECO:0000256" key="8">
    <source>
        <dbReference type="ARBA" id="ARBA00022853"/>
    </source>
</evidence>
<evidence type="ECO:0000256" key="1">
    <source>
        <dbReference type="ARBA" id="ARBA00004123"/>
    </source>
</evidence>
<dbReference type="CDD" id="cd17998">
    <property type="entry name" value="DEXHc_SMARCAD1"/>
    <property type="match status" value="1"/>
</dbReference>
<feature type="region of interest" description="Disordered" evidence="12">
    <location>
        <begin position="209"/>
        <end position="235"/>
    </location>
</feature>
<dbReference type="CDD" id="cd18793">
    <property type="entry name" value="SF2_C_SNF"/>
    <property type="match status" value="1"/>
</dbReference>
<feature type="domain" description="Helicase C-terminal" evidence="14">
    <location>
        <begin position="776"/>
        <end position="931"/>
    </location>
</feature>
<evidence type="ECO:0000313" key="16">
    <source>
        <dbReference type="Proteomes" id="UP001212411"/>
    </source>
</evidence>
<dbReference type="InterPro" id="IPR001650">
    <property type="entry name" value="Helicase_C-like"/>
</dbReference>
<dbReference type="Proteomes" id="UP001212411">
    <property type="component" value="Chromosome 2"/>
</dbReference>
<dbReference type="AlphaFoldDB" id="A0AAF0AWK7"/>
<name>A0AAF0AWK7_9SCHI</name>
<evidence type="ECO:0000313" key="15">
    <source>
        <dbReference type="EMBL" id="WBW73802.1"/>
    </source>
</evidence>
<keyword evidence="8" id="KW-0156">Chromatin regulator</keyword>
<dbReference type="SUPFAM" id="SSF52540">
    <property type="entry name" value="P-loop containing nucleoside triphosphate hydrolases"/>
    <property type="match status" value="2"/>
</dbReference>
<dbReference type="EC" id="3.6.4.12" evidence="3"/>
<comment type="catalytic activity">
    <reaction evidence="11">
        <text>ATP + H2O = ADP + phosphate + H(+)</text>
        <dbReference type="Rhea" id="RHEA:13065"/>
        <dbReference type="ChEBI" id="CHEBI:15377"/>
        <dbReference type="ChEBI" id="CHEBI:15378"/>
        <dbReference type="ChEBI" id="CHEBI:30616"/>
        <dbReference type="ChEBI" id="CHEBI:43474"/>
        <dbReference type="ChEBI" id="CHEBI:456216"/>
        <dbReference type="EC" id="3.6.4.12"/>
    </reaction>
</comment>
<dbReference type="InterPro" id="IPR000330">
    <property type="entry name" value="SNF2_N"/>
</dbReference>
<keyword evidence="9" id="KW-0238">DNA-binding</keyword>
<dbReference type="SMART" id="SM00487">
    <property type="entry name" value="DEXDc"/>
    <property type="match status" value="1"/>
</dbReference>
<dbReference type="Gene3D" id="3.40.50.10810">
    <property type="entry name" value="Tandem AAA-ATPase domain"/>
    <property type="match status" value="1"/>
</dbReference>
<feature type="compositionally biased region" description="Acidic residues" evidence="12">
    <location>
        <begin position="218"/>
        <end position="234"/>
    </location>
</feature>
<feature type="region of interest" description="Disordered" evidence="12">
    <location>
        <begin position="155"/>
        <end position="189"/>
    </location>
</feature>
<dbReference type="PANTHER" id="PTHR10799">
    <property type="entry name" value="SNF2/RAD54 HELICASE FAMILY"/>
    <property type="match status" value="1"/>
</dbReference>
<evidence type="ECO:0000256" key="12">
    <source>
        <dbReference type="SAM" id="MobiDB-lite"/>
    </source>
</evidence>
<dbReference type="RefSeq" id="XP_056038045.1">
    <property type="nucleotide sequence ID" value="XM_056181459.1"/>
</dbReference>
<feature type="region of interest" description="Disordered" evidence="12">
    <location>
        <begin position="1"/>
        <end position="22"/>
    </location>
</feature>
<evidence type="ECO:0000256" key="3">
    <source>
        <dbReference type="ARBA" id="ARBA00012551"/>
    </source>
</evidence>
<dbReference type="SMART" id="SM00490">
    <property type="entry name" value="HELICc"/>
    <property type="match status" value="1"/>
</dbReference>
<dbReference type="GO" id="GO:0005634">
    <property type="term" value="C:nucleus"/>
    <property type="evidence" value="ECO:0007669"/>
    <property type="project" value="UniProtKB-SubCell"/>
</dbReference>
<dbReference type="FunFam" id="3.40.50.10810:FF:000014">
    <property type="entry name" value="SWI/SNF-related matrix-associated actin-dependent regulator of chromatin subfamily A containing DEAD/H box 1"/>
    <property type="match status" value="1"/>
</dbReference>
<organism evidence="15 16">
    <name type="scientific">Schizosaccharomyces osmophilus</name>
    <dbReference type="NCBI Taxonomy" id="2545709"/>
    <lineage>
        <taxon>Eukaryota</taxon>
        <taxon>Fungi</taxon>
        <taxon>Dikarya</taxon>
        <taxon>Ascomycota</taxon>
        <taxon>Taphrinomycotina</taxon>
        <taxon>Schizosaccharomycetes</taxon>
        <taxon>Schizosaccharomycetales</taxon>
        <taxon>Schizosaccharomycetaceae</taxon>
        <taxon>Schizosaccharomyces</taxon>
    </lineage>
</organism>
<evidence type="ECO:0000259" key="14">
    <source>
        <dbReference type="PROSITE" id="PS51194"/>
    </source>
</evidence>
<keyword evidence="10" id="KW-0539">Nucleus</keyword>
<keyword evidence="7" id="KW-0067">ATP-binding</keyword>
<dbReference type="GO" id="GO:0003678">
    <property type="term" value="F:DNA helicase activity"/>
    <property type="evidence" value="ECO:0007669"/>
    <property type="project" value="UniProtKB-EC"/>
</dbReference>